<dbReference type="FunFam" id="2.60.120.340:FF:000004">
    <property type="entry name" value="Histone deacetylase HDT1"/>
    <property type="match status" value="1"/>
</dbReference>
<feature type="region of interest" description="Disordered" evidence="10">
    <location>
        <begin position="193"/>
        <end position="252"/>
    </location>
</feature>
<keyword evidence="6" id="KW-0156">Chromatin regulator</keyword>
<evidence type="ECO:0000256" key="4">
    <source>
        <dbReference type="ARBA" id="ARBA00022771"/>
    </source>
</evidence>
<proteinExistence type="inferred from homology"/>
<evidence type="ECO:0000259" key="11">
    <source>
        <dbReference type="Pfam" id="PF17800"/>
    </source>
</evidence>
<evidence type="ECO:0000256" key="3">
    <source>
        <dbReference type="ARBA" id="ARBA00022491"/>
    </source>
</evidence>
<dbReference type="InterPro" id="IPR041232">
    <property type="entry name" value="NPL"/>
</dbReference>
<evidence type="ECO:0000256" key="5">
    <source>
        <dbReference type="ARBA" id="ARBA00022801"/>
    </source>
</evidence>
<evidence type="ECO:0000256" key="7">
    <source>
        <dbReference type="ARBA" id="ARBA00023015"/>
    </source>
</evidence>
<keyword evidence="5" id="KW-0378">Hydrolase</keyword>
<keyword evidence="7" id="KW-0805">Transcription regulation</keyword>
<keyword evidence="3" id="KW-0678">Repressor</keyword>
<keyword evidence="4" id="KW-0862">Zinc</keyword>
<dbReference type="GO" id="GO:0005730">
    <property type="term" value="C:nucleolus"/>
    <property type="evidence" value="ECO:0007669"/>
    <property type="project" value="UniProtKB-SubCell"/>
</dbReference>
<organism evidence="12 13">
    <name type="scientific">Triticum urartu</name>
    <name type="common">Red wild einkorn</name>
    <name type="synonym">Crithodium urartu</name>
    <dbReference type="NCBI Taxonomy" id="4572"/>
    <lineage>
        <taxon>Eukaryota</taxon>
        <taxon>Viridiplantae</taxon>
        <taxon>Streptophyta</taxon>
        <taxon>Embryophyta</taxon>
        <taxon>Tracheophyta</taxon>
        <taxon>Spermatophyta</taxon>
        <taxon>Magnoliopsida</taxon>
        <taxon>Liliopsida</taxon>
        <taxon>Poales</taxon>
        <taxon>Poaceae</taxon>
        <taxon>BOP clade</taxon>
        <taxon>Pooideae</taxon>
        <taxon>Triticodae</taxon>
        <taxon>Triticeae</taxon>
        <taxon>Triticinae</taxon>
        <taxon>Triticum</taxon>
    </lineage>
</organism>
<evidence type="ECO:0000256" key="1">
    <source>
        <dbReference type="ARBA" id="ARBA00004604"/>
    </source>
</evidence>
<evidence type="ECO:0000256" key="10">
    <source>
        <dbReference type="SAM" id="MobiDB-lite"/>
    </source>
</evidence>
<keyword evidence="13" id="KW-1185">Reference proteome</keyword>
<dbReference type="Proteomes" id="UP000015106">
    <property type="component" value="Chromosome 3"/>
</dbReference>
<dbReference type="GO" id="GO:0016787">
    <property type="term" value="F:hydrolase activity"/>
    <property type="evidence" value="ECO:0007669"/>
    <property type="project" value="UniProtKB-KW"/>
</dbReference>
<dbReference type="Gramene" id="TuG1812G0300003165.01.T01">
    <property type="protein sequence ID" value="TuG1812G0300003165.01.T01"/>
    <property type="gene ID" value="TuG1812G0300003165.01"/>
</dbReference>
<keyword evidence="9" id="KW-0539">Nucleus</keyword>
<evidence type="ECO:0000256" key="6">
    <source>
        <dbReference type="ARBA" id="ARBA00022853"/>
    </source>
</evidence>
<dbReference type="OrthoDB" id="2019803at2759"/>
<evidence type="ECO:0000256" key="2">
    <source>
        <dbReference type="ARBA" id="ARBA00006673"/>
    </source>
</evidence>
<evidence type="ECO:0000256" key="9">
    <source>
        <dbReference type="ARBA" id="ARBA00023242"/>
    </source>
</evidence>
<dbReference type="EnsemblPlants" id="TuG1812G0300003165.01.T01">
    <property type="protein sequence ID" value="TuG1812G0300003165.01.T01"/>
    <property type="gene ID" value="TuG1812G0300003165.01"/>
</dbReference>
<dbReference type="GO" id="GO:0008270">
    <property type="term" value="F:zinc ion binding"/>
    <property type="evidence" value="ECO:0007669"/>
    <property type="project" value="UniProtKB-KW"/>
</dbReference>
<comment type="similarity">
    <text evidence="2">Belongs to the histone deacetylase HD2 family.</text>
</comment>
<sequence>MDYFPYVWGFVFWLRQHRLYPLCLSVSVFVRVFAWLYCFPTRMNTSNVCLRVYGFKKKRSEPIPFPRPTLAAASSSSSSRVLRGVASGSDMTRTEFWGREVKPGQTVSCDAGDEYVIRISQVALGDTNKKKEEVAIYVKVDHWQIVTGTLMAKRHPHMMCDLTFEKEFELSHSSQTSSVFFCGYKNYPFKSDGAKGEEKGKHKGKAPAKLDAKMDKSWDDDLPSSGDMDTYEDSTSSTDNLTIPSYSDEDIPEDVSFTDQDVSLSQTHELETSEKVTRWLVMWQHLTNDRSPARCLQIASRRIANPQATFSASHATGHLSMTWHSSLTGKQNIQPLSDLVVGYQDDMGRCCSISPNFFDIIK</sequence>
<protein>
    <recommendedName>
        <fullName evidence="11">Nucleoplasmin-like domain-containing protein</fullName>
    </recommendedName>
</protein>
<name>A0A8R7PUC6_TRIUA</name>
<dbReference type="Pfam" id="PF17800">
    <property type="entry name" value="NPL"/>
    <property type="match status" value="1"/>
</dbReference>
<reference evidence="13" key="1">
    <citation type="journal article" date="2013" name="Nature">
        <title>Draft genome of the wheat A-genome progenitor Triticum urartu.</title>
        <authorList>
            <person name="Ling H.Q."/>
            <person name="Zhao S."/>
            <person name="Liu D."/>
            <person name="Wang J."/>
            <person name="Sun H."/>
            <person name="Zhang C."/>
            <person name="Fan H."/>
            <person name="Li D."/>
            <person name="Dong L."/>
            <person name="Tao Y."/>
            <person name="Gao C."/>
            <person name="Wu H."/>
            <person name="Li Y."/>
            <person name="Cui Y."/>
            <person name="Guo X."/>
            <person name="Zheng S."/>
            <person name="Wang B."/>
            <person name="Yu K."/>
            <person name="Liang Q."/>
            <person name="Yang W."/>
            <person name="Lou X."/>
            <person name="Chen J."/>
            <person name="Feng M."/>
            <person name="Jian J."/>
            <person name="Zhang X."/>
            <person name="Luo G."/>
            <person name="Jiang Y."/>
            <person name="Liu J."/>
            <person name="Wang Z."/>
            <person name="Sha Y."/>
            <person name="Zhang B."/>
            <person name="Wu H."/>
            <person name="Tang D."/>
            <person name="Shen Q."/>
            <person name="Xue P."/>
            <person name="Zou S."/>
            <person name="Wang X."/>
            <person name="Liu X."/>
            <person name="Wang F."/>
            <person name="Yang Y."/>
            <person name="An X."/>
            <person name="Dong Z."/>
            <person name="Zhang K."/>
            <person name="Zhang X."/>
            <person name="Luo M.C."/>
            <person name="Dvorak J."/>
            <person name="Tong Y."/>
            <person name="Wang J."/>
            <person name="Yang H."/>
            <person name="Li Z."/>
            <person name="Wang D."/>
            <person name="Zhang A."/>
            <person name="Wang J."/>
        </authorList>
    </citation>
    <scope>NUCLEOTIDE SEQUENCE</scope>
    <source>
        <strain evidence="13">cv. G1812</strain>
    </source>
</reference>
<comment type="subcellular location">
    <subcellularLocation>
        <location evidence="1">Nucleus</location>
        <location evidence="1">Nucleolus</location>
    </subcellularLocation>
</comment>
<dbReference type="GO" id="GO:0006325">
    <property type="term" value="P:chromatin organization"/>
    <property type="evidence" value="ECO:0007669"/>
    <property type="project" value="UniProtKB-KW"/>
</dbReference>
<feature type="compositionally biased region" description="Polar residues" evidence="10">
    <location>
        <begin position="233"/>
        <end position="245"/>
    </location>
</feature>
<evidence type="ECO:0000313" key="12">
    <source>
        <dbReference type="EnsemblPlants" id="TuG1812G0300003165.01.T01"/>
    </source>
</evidence>
<dbReference type="RefSeq" id="XP_048564275.1">
    <property type="nucleotide sequence ID" value="XM_048708318.1"/>
</dbReference>
<dbReference type="Gene3D" id="2.60.120.340">
    <property type="entry name" value="Nucleoplasmin core domain"/>
    <property type="match status" value="1"/>
</dbReference>
<evidence type="ECO:0000256" key="8">
    <source>
        <dbReference type="ARBA" id="ARBA00023163"/>
    </source>
</evidence>
<reference evidence="12" key="3">
    <citation type="submission" date="2022-06" db="UniProtKB">
        <authorList>
            <consortium name="EnsemblPlants"/>
        </authorList>
    </citation>
    <scope>IDENTIFICATION</scope>
</reference>
<reference evidence="12" key="2">
    <citation type="submission" date="2018-03" db="EMBL/GenBank/DDBJ databases">
        <title>The Triticum urartu genome reveals the dynamic nature of wheat genome evolution.</title>
        <authorList>
            <person name="Ling H."/>
            <person name="Ma B."/>
            <person name="Shi X."/>
            <person name="Liu H."/>
            <person name="Dong L."/>
            <person name="Sun H."/>
            <person name="Cao Y."/>
            <person name="Gao Q."/>
            <person name="Zheng S."/>
            <person name="Li Y."/>
            <person name="Yu Y."/>
            <person name="Du H."/>
            <person name="Qi M."/>
            <person name="Li Y."/>
            <person name="Yu H."/>
            <person name="Cui Y."/>
            <person name="Wang N."/>
            <person name="Chen C."/>
            <person name="Wu H."/>
            <person name="Zhao Y."/>
            <person name="Zhang J."/>
            <person name="Li Y."/>
            <person name="Zhou W."/>
            <person name="Zhang B."/>
            <person name="Hu W."/>
            <person name="Eijk M."/>
            <person name="Tang J."/>
            <person name="Witsenboer H."/>
            <person name="Zhao S."/>
            <person name="Li Z."/>
            <person name="Zhang A."/>
            <person name="Wang D."/>
            <person name="Liang C."/>
        </authorList>
    </citation>
    <scope>NUCLEOTIDE SEQUENCE [LARGE SCALE GENOMIC DNA]</scope>
    <source>
        <strain evidence="12">cv. G1812</strain>
    </source>
</reference>
<keyword evidence="4" id="KW-0863">Zinc-finger</keyword>
<dbReference type="KEGG" id="tua:125544584"/>
<keyword evidence="4" id="KW-0479">Metal-binding</keyword>
<feature type="domain" description="Nucleoplasmin-like" evidence="11">
    <location>
        <begin position="96"/>
        <end position="184"/>
    </location>
</feature>
<accession>A0A8R7PUC6</accession>
<dbReference type="GeneID" id="125544584"/>
<dbReference type="AlphaFoldDB" id="A0A8R7PUC6"/>
<gene>
    <name evidence="12" type="primary">LOC125544584</name>
</gene>
<evidence type="ECO:0000313" key="13">
    <source>
        <dbReference type="Proteomes" id="UP000015106"/>
    </source>
</evidence>
<feature type="compositionally biased region" description="Basic and acidic residues" evidence="10">
    <location>
        <begin position="208"/>
        <end position="219"/>
    </location>
</feature>
<keyword evidence="8" id="KW-0804">Transcription</keyword>